<dbReference type="HOGENOM" id="CLU_2793519_0_0_1"/>
<dbReference type="EMBL" id="DS499598">
    <property type="protein sequence ID" value="EDP50714.1"/>
    <property type="molecule type" value="Genomic_DNA"/>
</dbReference>
<sequence>MGVCKQGVQAHAWVETFDADTRQPRLQSVVWVLAEPLRGGVGMQGSSSFETGRWIKKQARGVCVGTVD</sequence>
<organism evidence="1 2">
    <name type="scientific">Aspergillus fumigatus (strain CBS 144.89 / FGSC A1163 / CEA10)</name>
    <name type="common">Neosartorya fumigata</name>
    <dbReference type="NCBI Taxonomy" id="451804"/>
    <lineage>
        <taxon>Eukaryota</taxon>
        <taxon>Fungi</taxon>
        <taxon>Dikarya</taxon>
        <taxon>Ascomycota</taxon>
        <taxon>Pezizomycotina</taxon>
        <taxon>Eurotiomycetes</taxon>
        <taxon>Eurotiomycetidae</taxon>
        <taxon>Eurotiales</taxon>
        <taxon>Aspergillaceae</taxon>
        <taxon>Aspergillus</taxon>
        <taxon>Aspergillus subgen. Fumigati</taxon>
    </lineage>
</organism>
<proteinExistence type="predicted"/>
<keyword evidence="2" id="KW-1185">Reference proteome</keyword>
<gene>
    <name evidence="1" type="ORF">AFUB_070540</name>
</gene>
<dbReference type="Proteomes" id="UP000001699">
    <property type="component" value="Unassembled WGS sequence"/>
</dbReference>
<evidence type="ECO:0000313" key="1">
    <source>
        <dbReference type="EMBL" id="EDP50714.1"/>
    </source>
</evidence>
<accession>B0Y4W5</accession>
<reference evidence="1 2" key="1">
    <citation type="journal article" date="2008" name="PLoS Genet.">
        <title>Genomic islands in the pathogenic filamentous fungus Aspergillus fumigatus.</title>
        <authorList>
            <person name="Fedorova N.D."/>
            <person name="Khaldi N."/>
            <person name="Joardar V.S."/>
            <person name="Maiti R."/>
            <person name="Amedeo P."/>
            <person name="Anderson M.J."/>
            <person name="Crabtree J."/>
            <person name="Silva J.C."/>
            <person name="Badger J.H."/>
            <person name="Albarraq A."/>
            <person name="Angiuoli S."/>
            <person name="Bussey H."/>
            <person name="Bowyer P."/>
            <person name="Cotty P.J."/>
            <person name="Dyer P.S."/>
            <person name="Egan A."/>
            <person name="Galens K."/>
            <person name="Fraser-Liggett C.M."/>
            <person name="Haas B.J."/>
            <person name="Inman J.M."/>
            <person name="Kent R."/>
            <person name="Lemieux S."/>
            <person name="Malavazi I."/>
            <person name="Orvis J."/>
            <person name="Roemer T."/>
            <person name="Ronning C.M."/>
            <person name="Sundaram J.P."/>
            <person name="Sutton G."/>
            <person name="Turner G."/>
            <person name="Venter J.C."/>
            <person name="White O.R."/>
            <person name="Whitty B.R."/>
            <person name="Youngman P."/>
            <person name="Wolfe K.H."/>
            <person name="Goldman G.H."/>
            <person name="Wortman J.R."/>
            <person name="Jiang B."/>
            <person name="Denning D.W."/>
            <person name="Nierman W.C."/>
        </authorList>
    </citation>
    <scope>NUCLEOTIDE SEQUENCE [LARGE SCALE GENOMIC DNA]</scope>
    <source>
        <strain evidence="2">CBS 144.89 / FGSC A1163 / CEA10</strain>
    </source>
</reference>
<dbReference type="AlphaFoldDB" id="B0Y4W5"/>
<evidence type="ECO:0000313" key="2">
    <source>
        <dbReference type="Proteomes" id="UP000001699"/>
    </source>
</evidence>
<name>B0Y4W5_ASPFC</name>
<protein>
    <submittedName>
        <fullName evidence="1">Uncharacterized protein</fullName>
    </submittedName>
</protein>
<dbReference type="VEuPathDB" id="FungiDB:AFUB_070540"/>